<name>A0A343TLZ3_9EURY</name>
<dbReference type="Pfam" id="PF01206">
    <property type="entry name" value="TusA"/>
    <property type="match status" value="1"/>
</dbReference>
<organism evidence="2 3">
    <name type="scientific">Halalkaliarchaeum desulfuricum</name>
    <dbReference type="NCBI Taxonomy" id="2055893"/>
    <lineage>
        <taxon>Archaea</taxon>
        <taxon>Methanobacteriati</taxon>
        <taxon>Methanobacteriota</taxon>
        <taxon>Stenosarchaea group</taxon>
        <taxon>Halobacteria</taxon>
        <taxon>Halobacteriales</taxon>
        <taxon>Haloferacaceae</taxon>
        <taxon>Halalkaliarchaeum</taxon>
    </lineage>
</organism>
<dbReference type="EMBL" id="CP025066">
    <property type="protein sequence ID" value="AUX10115.1"/>
    <property type="molecule type" value="Genomic_DNA"/>
</dbReference>
<evidence type="ECO:0000259" key="1">
    <source>
        <dbReference type="PROSITE" id="PS01148"/>
    </source>
</evidence>
<keyword evidence="3" id="KW-1185">Reference proteome</keyword>
<dbReference type="RefSeq" id="WP_119819824.1">
    <property type="nucleotide sequence ID" value="NZ_CP025066.1"/>
</dbReference>
<dbReference type="AlphaFoldDB" id="A0A343TLZ3"/>
<dbReference type="OrthoDB" id="45650at2157"/>
<sequence length="80" mass="8822">MKRVDVTGEICPRPALIVREELASMETGDELLVEGDYPPAEDNLRRACTRHGFEVESADGSDDTFELKIRATDDASIPEA</sequence>
<protein>
    <submittedName>
        <fullName evidence="2">tRNA 2-thiouridine synthesizing protein A</fullName>
    </submittedName>
</protein>
<dbReference type="SUPFAM" id="SSF64307">
    <property type="entry name" value="SirA-like"/>
    <property type="match status" value="1"/>
</dbReference>
<evidence type="ECO:0000313" key="2">
    <source>
        <dbReference type="EMBL" id="AUX10115.1"/>
    </source>
</evidence>
<dbReference type="PANTHER" id="PTHR33279">
    <property type="entry name" value="SULFUR CARRIER PROTEIN YEDF-RELATED"/>
    <property type="match status" value="1"/>
</dbReference>
<dbReference type="PROSITE" id="PS01148">
    <property type="entry name" value="UPF0033"/>
    <property type="match status" value="1"/>
</dbReference>
<dbReference type="InterPro" id="IPR001455">
    <property type="entry name" value="TusA-like"/>
</dbReference>
<dbReference type="Proteomes" id="UP000263012">
    <property type="component" value="Chromosome"/>
</dbReference>
<reference evidence="3" key="1">
    <citation type="submission" date="2017-11" db="EMBL/GenBank/DDBJ databases">
        <title>Phenotypic and genomic properties of facultatively anaerobic sulfur-reducing natronoarchaea from hypersaline soda lakes.</title>
        <authorList>
            <person name="Sorokin D.Y."/>
            <person name="Kublanov I.V."/>
            <person name="Roman P."/>
            <person name="Sinninghe Damste J.S."/>
            <person name="Golyshin P.N."/>
            <person name="Rojo D."/>
            <person name="Ciordia S."/>
            <person name="Mena M.D.C."/>
            <person name="Ferrer M."/>
            <person name="Messina E."/>
            <person name="Smedile F."/>
            <person name="La Spada G."/>
            <person name="La Cono V."/>
            <person name="Yakimov M.M."/>
        </authorList>
    </citation>
    <scope>NUCLEOTIDE SEQUENCE [LARGE SCALE GENOMIC DNA]</scope>
    <source>
        <strain evidence="3">AArc-Sl</strain>
    </source>
</reference>
<evidence type="ECO:0000313" key="3">
    <source>
        <dbReference type="Proteomes" id="UP000263012"/>
    </source>
</evidence>
<dbReference type="InterPro" id="IPR036868">
    <property type="entry name" value="TusA-like_sf"/>
</dbReference>
<accession>A0A343TLZ3</accession>
<dbReference type="PANTHER" id="PTHR33279:SF18">
    <property type="entry name" value="SULFUR CARRIER PROTEIN MJ0990-RELATED"/>
    <property type="match status" value="1"/>
</dbReference>
<feature type="domain" description="UPF0033" evidence="1">
    <location>
        <begin position="4"/>
        <end position="28"/>
    </location>
</feature>
<dbReference type="Gene3D" id="3.30.110.40">
    <property type="entry name" value="TusA-like domain"/>
    <property type="match status" value="1"/>
</dbReference>
<gene>
    <name evidence="2" type="primary">tusA</name>
    <name evidence="2" type="ORF">AArcSl_2494</name>
</gene>
<dbReference type="GeneID" id="37878849"/>
<proteinExistence type="predicted"/>
<dbReference type="KEGG" id="hdf:AArcSl_2494"/>